<evidence type="ECO:0000256" key="3">
    <source>
        <dbReference type="ARBA" id="ARBA00023141"/>
    </source>
</evidence>
<keyword evidence="2" id="KW-0808">Transferase</keyword>
<dbReference type="SUPFAM" id="SSF52418">
    <property type="entry name" value="Nucleoside phosphorylase/phosphoribosyltransferase catalytic domain"/>
    <property type="match status" value="1"/>
</dbReference>
<dbReference type="Proteomes" id="UP001151071">
    <property type="component" value="Unassembled WGS sequence"/>
</dbReference>
<keyword evidence="3" id="KW-0028">Amino-acid biosynthesis</keyword>
<sequence length="365" mass="39270">MPTDSGEVTDTMFELLKEVGRGKRGAKDLTYEQAAAAAEMFLNGSATPAQMGAFLMAERIKMESLDELAAFVEVFRRTVPPVSFPGSLDCAGPYDGRRKSFMATFPAAFVLAACGQRVTLHGSPSLPPKWGITLTDVLKAAGVSADAADRQALFSAAERSGVLFVPTEAWCPALHNLRPLRLELGVRTLFNTVEKLLRVADSPYMAIGIFHGTVFEKVAELLLRLGVERGIVVQGMEGSEDVSAAKPTRTLIVENGSCRPFVVDPSSLGLQAEAPETDWTPELQWQTAEAVLNGTAEPAYRNTVLVNSALRLWITGRVPTLDDGVAAARQALDSQEAWNRYRQWLDEAAAPSSSARDAAAGSTGR</sequence>
<dbReference type="InterPro" id="IPR000312">
    <property type="entry name" value="Glycosyl_Trfase_fam3"/>
</dbReference>
<dbReference type="InterPro" id="IPR035902">
    <property type="entry name" value="Nuc_phospho_transferase"/>
</dbReference>
<proteinExistence type="predicted"/>
<dbReference type="Gene3D" id="1.20.970.10">
    <property type="entry name" value="Transferase, Pyrimidine Nucleoside Phosphorylase, Chain C"/>
    <property type="match status" value="1"/>
</dbReference>
<reference evidence="6" key="1">
    <citation type="submission" date="2022-12" db="EMBL/GenBank/DDBJ databases">
        <title>Draft genome sequence of the thermophilic strain Brevibacillus thermoruber HT42, isolated from Los Humeros, Puebla, Mexico, with biotechnological potential.</title>
        <authorList>
            <person name="Lara Sanchez J."/>
            <person name="Solis Palacios R."/>
            <person name="Bustos Baena A.S."/>
            <person name="Ruz Baez A.E."/>
            <person name="Espinosa Luna G."/>
            <person name="Oliart Ros R.M."/>
        </authorList>
    </citation>
    <scope>NUCLEOTIDE SEQUENCE</scope>
    <source>
        <strain evidence="6">HT42</strain>
    </source>
</reference>
<dbReference type="InterPro" id="IPR036320">
    <property type="entry name" value="Glycosyl_Trfase_fam3_N_dom_sf"/>
</dbReference>
<keyword evidence="3" id="KW-0057">Aromatic amino acid biosynthesis</keyword>
<dbReference type="PANTHER" id="PTHR43285">
    <property type="entry name" value="ANTHRANILATE PHOSPHORIBOSYLTRANSFERASE"/>
    <property type="match status" value="1"/>
</dbReference>
<name>A0A9X3TS68_9BACL</name>
<keyword evidence="7" id="KW-1185">Reference proteome</keyword>
<evidence type="ECO:0000256" key="2">
    <source>
        <dbReference type="ARBA" id="ARBA00022679"/>
    </source>
</evidence>
<dbReference type="SUPFAM" id="SSF47648">
    <property type="entry name" value="Nucleoside phosphorylase/phosphoribosyltransferase N-terminal domain"/>
    <property type="match status" value="1"/>
</dbReference>
<dbReference type="GO" id="GO:0004048">
    <property type="term" value="F:anthranilate phosphoribosyltransferase activity"/>
    <property type="evidence" value="ECO:0007669"/>
    <property type="project" value="InterPro"/>
</dbReference>
<organism evidence="6 7">
    <name type="scientific">Brevibacillus thermoruber</name>
    <dbReference type="NCBI Taxonomy" id="33942"/>
    <lineage>
        <taxon>Bacteria</taxon>
        <taxon>Bacillati</taxon>
        <taxon>Bacillota</taxon>
        <taxon>Bacilli</taxon>
        <taxon>Bacillales</taxon>
        <taxon>Paenibacillaceae</taxon>
        <taxon>Brevibacillus</taxon>
    </lineage>
</organism>
<evidence type="ECO:0000313" key="6">
    <source>
        <dbReference type="EMBL" id="MDA5109617.1"/>
    </source>
</evidence>
<evidence type="ECO:0000256" key="1">
    <source>
        <dbReference type="ARBA" id="ARBA00022676"/>
    </source>
</evidence>
<dbReference type="InterPro" id="IPR005940">
    <property type="entry name" value="Anthranilate_Pribosyl_Tfrase"/>
</dbReference>
<evidence type="ECO:0000259" key="4">
    <source>
        <dbReference type="Pfam" id="PF00591"/>
    </source>
</evidence>
<gene>
    <name evidence="6" type="ORF">O3V59_14725</name>
</gene>
<keyword evidence="1 6" id="KW-0328">Glycosyltransferase</keyword>
<dbReference type="Pfam" id="PF02885">
    <property type="entry name" value="Glycos_trans_3N"/>
    <property type="match status" value="1"/>
</dbReference>
<dbReference type="EMBL" id="JAPYYP010000019">
    <property type="protein sequence ID" value="MDA5109617.1"/>
    <property type="molecule type" value="Genomic_DNA"/>
</dbReference>
<evidence type="ECO:0000313" key="7">
    <source>
        <dbReference type="Proteomes" id="UP001151071"/>
    </source>
</evidence>
<dbReference type="PANTHER" id="PTHR43285:SF3">
    <property type="entry name" value="SLL1634 PROTEIN"/>
    <property type="match status" value="1"/>
</dbReference>
<feature type="domain" description="Glycosyl transferase family 3 N-terminal" evidence="5">
    <location>
        <begin position="14"/>
        <end position="77"/>
    </location>
</feature>
<dbReference type="InterPro" id="IPR017459">
    <property type="entry name" value="Glycosyl_Trfase_fam3_N_dom"/>
</dbReference>
<comment type="caution">
    <text evidence="6">The sequence shown here is derived from an EMBL/GenBank/DDBJ whole genome shotgun (WGS) entry which is preliminary data.</text>
</comment>
<evidence type="ECO:0000259" key="5">
    <source>
        <dbReference type="Pfam" id="PF02885"/>
    </source>
</evidence>
<dbReference type="Pfam" id="PF00591">
    <property type="entry name" value="Glycos_transf_3"/>
    <property type="match status" value="1"/>
</dbReference>
<dbReference type="GO" id="GO:0000162">
    <property type="term" value="P:L-tryptophan biosynthetic process"/>
    <property type="evidence" value="ECO:0007669"/>
    <property type="project" value="InterPro"/>
</dbReference>
<dbReference type="AlphaFoldDB" id="A0A9X3TS68"/>
<accession>A0A9X3TS68</accession>
<dbReference type="GO" id="GO:0005829">
    <property type="term" value="C:cytosol"/>
    <property type="evidence" value="ECO:0007669"/>
    <property type="project" value="TreeGrafter"/>
</dbReference>
<dbReference type="RefSeq" id="WP_271140429.1">
    <property type="nucleotide sequence ID" value="NZ_JAPYYP010000019.1"/>
</dbReference>
<protein>
    <submittedName>
        <fullName evidence="6">Anthranilate phosphoribosyltransferase</fullName>
    </submittedName>
</protein>
<feature type="domain" description="Glycosyl transferase family 3" evidence="4">
    <location>
        <begin position="104"/>
        <end position="337"/>
    </location>
</feature>
<dbReference type="Gene3D" id="3.40.1030.10">
    <property type="entry name" value="Nucleoside phosphorylase/phosphoribosyltransferase catalytic domain"/>
    <property type="match status" value="1"/>
</dbReference>